<dbReference type="PROSITE" id="PS51257">
    <property type="entry name" value="PROKAR_LIPOPROTEIN"/>
    <property type="match status" value="1"/>
</dbReference>
<evidence type="ECO:0000313" key="4">
    <source>
        <dbReference type="EMBL" id="UOQ52640.1"/>
    </source>
</evidence>
<name>A0ABY4F890_9BACT</name>
<accession>A0ABY4F890</accession>
<dbReference type="PANTHER" id="PTHR34220:SF7">
    <property type="entry name" value="SENSOR HISTIDINE KINASE YPDA"/>
    <property type="match status" value="1"/>
</dbReference>
<dbReference type="InterPro" id="IPR050640">
    <property type="entry name" value="Bact_2-comp_sensor_kinase"/>
</dbReference>
<feature type="signal peptide" evidence="2">
    <location>
        <begin position="1"/>
        <end position="22"/>
    </location>
</feature>
<feature type="transmembrane region" description="Helical" evidence="1">
    <location>
        <begin position="258"/>
        <end position="277"/>
    </location>
</feature>
<feature type="chain" id="PRO_5046918608" evidence="2">
    <location>
        <begin position="23"/>
        <end position="559"/>
    </location>
</feature>
<keyword evidence="1" id="KW-0472">Membrane</keyword>
<feature type="transmembrane region" description="Helical" evidence="1">
    <location>
        <begin position="311"/>
        <end position="327"/>
    </location>
</feature>
<feature type="transmembrane region" description="Helical" evidence="1">
    <location>
        <begin position="195"/>
        <end position="213"/>
    </location>
</feature>
<dbReference type="EMBL" id="CP095049">
    <property type="protein sequence ID" value="UOQ52640.1"/>
    <property type="molecule type" value="Genomic_DNA"/>
</dbReference>
<feature type="domain" description="Signal transduction histidine kinase internal region" evidence="3">
    <location>
        <begin position="370"/>
        <end position="445"/>
    </location>
</feature>
<sequence>MQRLLYLLLLLFAITSCQPAMEFEAADAVFRTGDDPRWAAPDYDDTGWQTERGTTGSQVFWVRHHVRLPQWDSTVTLGVLVRSFGGFEVYWDGTRIGSNGWPASGAQAEVPGTESSCYMVPAALATPGPHVVALRTTQVHLGHEQRFSQVKLYSYQGLLREPLIISGLMNLMAGALLIAAIYYLFLFVSSSQKEYGILIFSIICLLCFALLLAEYVRYYVDIPYPHFYTRLEVIGLLTFAIALLVPLYFAIQFSLPRKAWLGSGLFVLLSSIYVLNYPHYDNTAILLSQAMWVTSVGIVLLAAYRRAKGSVLVLSGLLSSAVSYYFLYFDYSLYITFTIIVLCMLYLHAIRVRVMENEHRAAQLLSARLQLELLKKNIQPHFIRNTLTSMLDWVEESPTQGAVFIHALAKEFDLLNNMAEATLVPVGQELELCQHHLQVMQFRKEIRYELEYTGIDPAELIPPAIFHTILENGITHSLPPPDGRICFRLSVERAAHSQTYRLLTCAHNRPLDHRPRIGNGTGFEYIRARLRESYGSGWEFSSEAVPEGWLTCITIAQAA</sequence>
<keyword evidence="2" id="KW-0732">Signal</keyword>
<keyword evidence="1" id="KW-0812">Transmembrane</keyword>
<evidence type="ECO:0000259" key="3">
    <source>
        <dbReference type="Pfam" id="PF06580"/>
    </source>
</evidence>
<dbReference type="Pfam" id="PF06580">
    <property type="entry name" value="His_kinase"/>
    <property type="match status" value="1"/>
</dbReference>
<dbReference type="Proteomes" id="UP000831785">
    <property type="component" value="Chromosome"/>
</dbReference>
<feature type="transmembrane region" description="Helical" evidence="1">
    <location>
        <begin position="333"/>
        <end position="350"/>
    </location>
</feature>
<proteinExistence type="predicted"/>
<dbReference type="GO" id="GO:0016301">
    <property type="term" value="F:kinase activity"/>
    <property type="evidence" value="ECO:0007669"/>
    <property type="project" value="UniProtKB-KW"/>
</dbReference>
<reference evidence="4 5" key="1">
    <citation type="submission" date="2022-04" db="EMBL/GenBank/DDBJ databases">
        <title>Hymenobacter sp. isolated from the air.</title>
        <authorList>
            <person name="Won M."/>
            <person name="Lee C.-M."/>
            <person name="Woen H.-Y."/>
            <person name="Kwon S.-W."/>
        </authorList>
    </citation>
    <scope>NUCLEOTIDE SEQUENCE [LARGE SCALE GENOMIC DNA]</scope>
    <source>
        <strain evidence="5">5116 S-27</strain>
    </source>
</reference>
<dbReference type="InterPro" id="IPR010559">
    <property type="entry name" value="Sig_transdc_His_kin_internal"/>
</dbReference>
<keyword evidence="4" id="KW-0418">Kinase</keyword>
<keyword evidence="5" id="KW-1185">Reference proteome</keyword>
<evidence type="ECO:0000256" key="2">
    <source>
        <dbReference type="SAM" id="SignalP"/>
    </source>
</evidence>
<protein>
    <submittedName>
        <fullName evidence="4">Histidine kinase</fullName>
    </submittedName>
</protein>
<feature type="transmembrane region" description="Helical" evidence="1">
    <location>
        <begin position="283"/>
        <end position="304"/>
    </location>
</feature>
<feature type="transmembrane region" description="Helical" evidence="1">
    <location>
        <begin position="233"/>
        <end position="251"/>
    </location>
</feature>
<dbReference type="RefSeq" id="WP_244716808.1">
    <property type="nucleotide sequence ID" value="NZ_CP095049.1"/>
</dbReference>
<dbReference type="PANTHER" id="PTHR34220">
    <property type="entry name" value="SENSOR HISTIDINE KINASE YPDA"/>
    <property type="match status" value="1"/>
</dbReference>
<feature type="transmembrane region" description="Helical" evidence="1">
    <location>
        <begin position="163"/>
        <end position="188"/>
    </location>
</feature>
<evidence type="ECO:0000256" key="1">
    <source>
        <dbReference type="SAM" id="Phobius"/>
    </source>
</evidence>
<organism evidence="4 5">
    <name type="scientific">Hymenobacter cellulosivorans</name>
    <dbReference type="NCBI Taxonomy" id="2932249"/>
    <lineage>
        <taxon>Bacteria</taxon>
        <taxon>Pseudomonadati</taxon>
        <taxon>Bacteroidota</taxon>
        <taxon>Cytophagia</taxon>
        <taxon>Cytophagales</taxon>
        <taxon>Hymenobacteraceae</taxon>
        <taxon>Hymenobacter</taxon>
    </lineage>
</organism>
<evidence type="ECO:0000313" key="5">
    <source>
        <dbReference type="Proteomes" id="UP000831785"/>
    </source>
</evidence>
<gene>
    <name evidence="4" type="ORF">MUN80_23205</name>
</gene>
<keyword evidence="1" id="KW-1133">Transmembrane helix</keyword>
<keyword evidence="4" id="KW-0808">Transferase</keyword>